<dbReference type="RefSeq" id="WP_157539417.1">
    <property type="nucleotide sequence ID" value="NZ_WQLA01000001.1"/>
</dbReference>
<sequence>MLTIIYFRMPDKKISELELTQQITGDDTSILVKGNTDYQYNFSSLLSYIASNIQTGNSITFVNALPQNNVGKNQDVSLNIADGTFYQKRNGTWVTAYTFTADQPSGGQVLFGDSTPLNNTGSINDTYVNTSTGEFYNKQADGWRKAFSMLNGPPGGPGPRGEQGIPGINGKSLLHGTINPINQSVGSDGDFYINSFSWTIFGPKSNGDWGIGKSMTQEIEGLGNLSTLQTSQKNDLVSAINEIFSQKGLQSSDIGSGLTIVNKKLTLDLDSKSLVSPSITAQWKLWENDGLTSYSTPTSNSKALVVDKGVKADLVATYSYPIPNASQAKPSSAVSLTFGDELPLAGEPSKALTASSISTNRTDTILLRKPKSGLIVSGSQVIVARGDDSTADNCTISFKGRGVLLYSTQEILTAADIEPEYNKGTFQDGRSRTFNSVITGPGEYVYYVYDSAFGQFTSVVYNDAEAYFTAFRFLSQVSIVNNAGINLNVIVARSNAPNAFTNSKLSFL</sequence>
<dbReference type="AlphaFoldDB" id="A0A6I4I4C7"/>
<evidence type="ECO:0000313" key="1">
    <source>
        <dbReference type="EMBL" id="MVN89617.1"/>
    </source>
</evidence>
<name>A0A6I4I4C7_9SPHI</name>
<dbReference type="EMBL" id="WQLA01000001">
    <property type="protein sequence ID" value="MVN89617.1"/>
    <property type="molecule type" value="Genomic_DNA"/>
</dbReference>
<proteinExistence type="predicted"/>
<protein>
    <recommendedName>
        <fullName evidence="3">Collagen-like protein</fullName>
    </recommendedName>
</protein>
<dbReference type="Proteomes" id="UP000434850">
    <property type="component" value="Unassembled WGS sequence"/>
</dbReference>
<reference evidence="1 2" key="1">
    <citation type="submission" date="2019-12" db="EMBL/GenBank/DDBJ databases">
        <title>Mucilaginibacter sp. HME9299 genome sequencing and assembly.</title>
        <authorList>
            <person name="Kang H."/>
            <person name="Kim H."/>
            <person name="Joh K."/>
        </authorList>
    </citation>
    <scope>NUCLEOTIDE SEQUENCE [LARGE SCALE GENOMIC DNA]</scope>
    <source>
        <strain evidence="1 2">HME9299</strain>
    </source>
</reference>
<keyword evidence="2" id="KW-1185">Reference proteome</keyword>
<gene>
    <name evidence="1" type="ORF">GO816_00590</name>
</gene>
<comment type="caution">
    <text evidence="1">The sequence shown here is derived from an EMBL/GenBank/DDBJ whole genome shotgun (WGS) entry which is preliminary data.</text>
</comment>
<accession>A0A6I4I4C7</accession>
<dbReference type="OrthoDB" id="8457242at2"/>
<evidence type="ECO:0000313" key="2">
    <source>
        <dbReference type="Proteomes" id="UP000434850"/>
    </source>
</evidence>
<evidence type="ECO:0008006" key="3">
    <source>
        <dbReference type="Google" id="ProtNLM"/>
    </source>
</evidence>
<organism evidence="1 2">
    <name type="scientific">Mucilaginibacter aquatilis</name>
    <dbReference type="NCBI Taxonomy" id="1517760"/>
    <lineage>
        <taxon>Bacteria</taxon>
        <taxon>Pseudomonadati</taxon>
        <taxon>Bacteroidota</taxon>
        <taxon>Sphingobacteriia</taxon>
        <taxon>Sphingobacteriales</taxon>
        <taxon>Sphingobacteriaceae</taxon>
        <taxon>Mucilaginibacter</taxon>
    </lineage>
</organism>